<dbReference type="Proteomes" id="UP000178820">
    <property type="component" value="Unassembled WGS sequence"/>
</dbReference>
<name>A0A1G2I1V9_9BACT</name>
<gene>
    <name evidence="1" type="ORF">A3D44_04045</name>
</gene>
<proteinExistence type="predicted"/>
<accession>A0A1G2I1V9</accession>
<dbReference type="EMBL" id="MHOT01000019">
    <property type="protein sequence ID" value="OGZ68657.1"/>
    <property type="molecule type" value="Genomic_DNA"/>
</dbReference>
<evidence type="ECO:0000313" key="2">
    <source>
        <dbReference type="Proteomes" id="UP000178820"/>
    </source>
</evidence>
<reference evidence="1 2" key="1">
    <citation type="journal article" date="2016" name="Nat. Commun.">
        <title>Thousands of microbial genomes shed light on interconnected biogeochemical processes in an aquifer system.</title>
        <authorList>
            <person name="Anantharaman K."/>
            <person name="Brown C.T."/>
            <person name="Hug L.A."/>
            <person name="Sharon I."/>
            <person name="Castelle C.J."/>
            <person name="Probst A.J."/>
            <person name="Thomas B.C."/>
            <person name="Singh A."/>
            <person name="Wilkins M.J."/>
            <person name="Karaoz U."/>
            <person name="Brodie E.L."/>
            <person name="Williams K.H."/>
            <person name="Hubbard S.S."/>
            <person name="Banfield J.F."/>
        </authorList>
    </citation>
    <scope>NUCLEOTIDE SEQUENCE [LARGE SCALE GENOMIC DNA]</scope>
</reference>
<sequence length="70" mass="7834">MGGLRRTAYGRISELTIFALISLKREGSHSHGIYLSIFSHKAESRFSLTGPHSPVLAKFPRLLFFGKNMV</sequence>
<organism evidence="1 2">
    <name type="scientific">Candidatus Staskawiczbacteria bacterium RIFCSPHIGHO2_02_FULL_42_22</name>
    <dbReference type="NCBI Taxonomy" id="1802207"/>
    <lineage>
        <taxon>Bacteria</taxon>
        <taxon>Candidatus Staskawicziibacteriota</taxon>
    </lineage>
</organism>
<protein>
    <submittedName>
        <fullName evidence="1">Uncharacterized protein</fullName>
    </submittedName>
</protein>
<evidence type="ECO:0000313" key="1">
    <source>
        <dbReference type="EMBL" id="OGZ68657.1"/>
    </source>
</evidence>
<dbReference type="AlphaFoldDB" id="A0A1G2I1V9"/>
<comment type="caution">
    <text evidence="1">The sequence shown here is derived from an EMBL/GenBank/DDBJ whole genome shotgun (WGS) entry which is preliminary data.</text>
</comment>